<feature type="region of interest" description="Disordered" evidence="1">
    <location>
        <begin position="42"/>
        <end position="66"/>
    </location>
</feature>
<keyword evidence="3" id="KW-1185">Reference proteome</keyword>
<sequence length="245" mass="26171">MDPIGGTDMDLALAIVAGKLDIFLEKGRSKLFERISYDAFMGRDDPSQNGANAQDSIGTTADGPTEVDAATRAKNAYDACMGRDDPSQNGANAQDSIGTTADGPTEVDAATRAKNAEQHAVNAMAFYNRYLRLTGDGTLDPILAHASTVGLADTVLKLHGIEPEDLDADLDEQSVLPSCSRILEEGGAELFPEEAKTTLLRQFQTVVGISRGQEYDEENSSFRYSCLVCKLLSKSAAARTAATRE</sequence>
<feature type="region of interest" description="Disordered" evidence="1">
    <location>
        <begin position="79"/>
        <end position="105"/>
    </location>
</feature>
<evidence type="ECO:0000313" key="2">
    <source>
        <dbReference type="EMBL" id="KAK1926710.1"/>
    </source>
</evidence>
<organism evidence="2 3">
    <name type="scientific">Papiliotrema laurentii</name>
    <name type="common">Cryptococcus laurentii</name>
    <dbReference type="NCBI Taxonomy" id="5418"/>
    <lineage>
        <taxon>Eukaryota</taxon>
        <taxon>Fungi</taxon>
        <taxon>Dikarya</taxon>
        <taxon>Basidiomycota</taxon>
        <taxon>Agaricomycotina</taxon>
        <taxon>Tremellomycetes</taxon>
        <taxon>Tremellales</taxon>
        <taxon>Rhynchogastremaceae</taxon>
        <taxon>Papiliotrema</taxon>
    </lineage>
</organism>
<evidence type="ECO:0000313" key="3">
    <source>
        <dbReference type="Proteomes" id="UP001182556"/>
    </source>
</evidence>
<reference evidence="2" key="1">
    <citation type="submission" date="2023-02" db="EMBL/GenBank/DDBJ databases">
        <title>Identification and recombinant expression of a fungal hydrolase from Papiliotrema laurentii that hydrolyzes apple cutin and clears colloidal polyester polyurethane.</title>
        <authorList>
            <consortium name="DOE Joint Genome Institute"/>
            <person name="Roman V.A."/>
            <person name="Bojanowski C."/>
            <person name="Crable B.R."/>
            <person name="Wagner D.N."/>
            <person name="Hung C.S."/>
            <person name="Nadeau L.J."/>
            <person name="Schratz L."/>
            <person name="Haridas S."/>
            <person name="Pangilinan J."/>
            <person name="Lipzen A."/>
            <person name="Na H."/>
            <person name="Yan M."/>
            <person name="Ng V."/>
            <person name="Grigoriev I.V."/>
            <person name="Spatafora J.W."/>
            <person name="Barlow D."/>
            <person name="Biffinger J."/>
            <person name="Kelley-Loughnane N."/>
            <person name="Varaljay V.A."/>
            <person name="Crookes-Goodson W.J."/>
        </authorList>
    </citation>
    <scope>NUCLEOTIDE SEQUENCE</scope>
    <source>
        <strain evidence="2">5307AH</strain>
    </source>
</reference>
<dbReference type="Proteomes" id="UP001182556">
    <property type="component" value="Unassembled WGS sequence"/>
</dbReference>
<accession>A0AAD9FV18</accession>
<dbReference type="AlphaFoldDB" id="A0AAD9FV18"/>
<feature type="compositionally biased region" description="Polar residues" evidence="1">
    <location>
        <begin position="47"/>
        <end position="59"/>
    </location>
</feature>
<comment type="caution">
    <text evidence="2">The sequence shown here is derived from an EMBL/GenBank/DDBJ whole genome shotgun (WGS) entry which is preliminary data.</text>
</comment>
<feature type="compositionally biased region" description="Polar residues" evidence="1">
    <location>
        <begin position="87"/>
        <end position="99"/>
    </location>
</feature>
<name>A0AAD9FV18_PAPLA</name>
<gene>
    <name evidence="2" type="ORF">DB88DRAFT_482755</name>
</gene>
<proteinExistence type="predicted"/>
<protein>
    <submittedName>
        <fullName evidence="2">Uncharacterized protein</fullName>
    </submittedName>
</protein>
<dbReference type="EMBL" id="JAODAN010000002">
    <property type="protein sequence ID" value="KAK1926710.1"/>
    <property type="molecule type" value="Genomic_DNA"/>
</dbReference>
<evidence type="ECO:0000256" key="1">
    <source>
        <dbReference type="SAM" id="MobiDB-lite"/>
    </source>
</evidence>